<keyword evidence="4" id="KW-1185">Reference proteome</keyword>
<evidence type="ECO:0000259" key="2">
    <source>
        <dbReference type="Pfam" id="PF05598"/>
    </source>
</evidence>
<feature type="compositionally biased region" description="Basic residues" evidence="1">
    <location>
        <begin position="182"/>
        <end position="205"/>
    </location>
</feature>
<dbReference type="eggNOG" id="COG3039">
    <property type="taxonomic scope" value="Bacteria"/>
</dbReference>
<dbReference type="PANTHER" id="PTHR35604:SF2">
    <property type="entry name" value="TRANSPOSASE INSH FOR INSERTION SEQUENCE ELEMENT IS5A-RELATED"/>
    <property type="match status" value="1"/>
</dbReference>
<accession>A0A0S2W216</accession>
<name>A0A0S2W216_9FIRM</name>
<evidence type="ECO:0000313" key="4">
    <source>
        <dbReference type="Proteomes" id="UP000064844"/>
    </source>
</evidence>
<dbReference type="Proteomes" id="UP000064844">
    <property type="component" value="Chromosome"/>
</dbReference>
<gene>
    <name evidence="3" type="ORF">IB211_00988</name>
</gene>
<reference evidence="3 4" key="1">
    <citation type="journal article" date="2015" name="Nat. Commun.">
        <title>Production of butyrate from lysine and the Amadori product fructoselysine by a human gut commensal.</title>
        <authorList>
            <person name="Bui T.P."/>
            <person name="Ritari J."/>
            <person name="Boeren S."/>
            <person name="de Waard P."/>
            <person name="Plugge C.M."/>
            <person name="de Vos W.M."/>
        </authorList>
    </citation>
    <scope>NUCLEOTIDE SEQUENCE [LARGE SCALE GENOMIC DNA]</scope>
    <source>
        <strain evidence="3 4">AF211</strain>
    </source>
</reference>
<proteinExistence type="predicted"/>
<feature type="domain" description="Transposase InsH N-terminal" evidence="2">
    <location>
        <begin position="9"/>
        <end position="106"/>
    </location>
</feature>
<dbReference type="STRING" id="1297617.IB211_00988"/>
<feature type="region of interest" description="Disordered" evidence="1">
    <location>
        <begin position="179"/>
        <end position="249"/>
    </location>
</feature>
<dbReference type="RefSeq" id="WP_058117287.1">
    <property type="nucleotide sequence ID" value="NZ_CALICV010000095.1"/>
</dbReference>
<reference evidence="4" key="2">
    <citation type="submission" date="2015-04" db="EMBL/GenBank/DDBJ databases">
        <title>A butyrogenic pathway from the amino acid lysine in a human gut commensal.</title>
        <authorList>
            <person name="de Vos W.M."/>
            <person name="Bui N.T.P."/>
            <person name="Plugge C.M."/>
            <person name="Ritari J."/>
        </authorList>
    </citation>
    <scope>NUCLEOTIDE SEQUENCE [LARGE SCALE GENOMIC DNA]</scope>
    <source>
        <strain evidence="4">AF211</strain>
    </source>
</reference>
<dbReference type="PANTHER" id="PTHR35604">
    <property type="entry name" value="TRANSPOSASE INSH FOR INSERTION SEQUENCE ELEMENT IS5A-RELATED"/>
    <property type="match status" value="1"/>
</dbReference>
<dbReference type="EMBL" id="CP011307">
    <property type="protein sequence ID" value="ALP93381.1"/>
    <property type="molecule type" value="Genomic_DNA"/>
</dbReference>
<organism evidence="3 4">
    <name type="scientific">Intestinimonas butyriciproducens</name>
    <dbReference type="NCBI Taxonomy" id="1297617"/>
    <lineage>
        <taxon>Bacteria</taxon>
        <taxon>Bacillati</taxon>
        <taxon>Bacillota</taxon>
        <taxon>Clostridia</taxon>
        <taxon>Eubacteriales</taxon>
        <taxon>Intestinimonas</taxon>
    </lineage>
</organism>
<protein>
    <submittedName>
        <fullName evidence="3">Mobile element protein</fullName>
    </submittedName>
</protein>
<dbReference type="InterPro" id="IPR008490">
    <property type="entry name" value="Transposase_InsH_N"/>
</dbReference>
<dbReference type="KEGG" id="ibu:IB211_00988"/>
<evidence type="ECO:0000256" key="1">
    <source>
        <dbReference type="SAM" id="MobiDB-lite"/>
    </source>
</evidence>
<dbReference type="Pfam" id="PF05598">
    <property type="entry name" value="DUF772"/>
    <property type="match status" value="1"/>
</dbReference>
<sequence length="249" mass="28765">MQLKYHLVTIEDLVPQNHFLRKLETALDLSFVYKETAHLYSQGYGRPPIDPVIMVKYLLLGFLYGIPSERQIEQRCADSNAFRWYLGIDLDERVPDHSTISQLRRRKPAFRKVFRRLFEEVVRQCVEKDLVSGRLAVTDSTHVKANASRGSEETVDVREEAGNYWKRLDAYEEEGLEELKRRTGKRRAKRTRQIKKDTRRTKKRVSRTDPEAGHMKRPGKPRGQYYLSPADPGAGDGGQGKPGRPLCGH</sequence>
<dbReference type="AlphaFoldDB" id="A0A0S2W216"/>
<evidence type="ECO:0000313" key="3">
    <source>
        <dbReference type="EMBL" id="ALP93381.1"/>
    </source>
</evidence>